<gene>
    <name evidence="4" type="ORF">AGERDE_LOCUS3662</name>
</gene>
<feature type="compositionally biased region" description="Basic and acidic residues" evidence="2">
    <location>
        <begin position="906"/>
        <end position="916"/>
    </location>
</feature>
<accession>A0A9N8WGP1</accession>
<feature type="region of interest" description="Disordered" evidence="2">
    <location>
        <begin position="902"/>
        <end position="923"/>
    </location>
</feature>
<feature type="compositionally biased region" description="Basic residues" evidence="2">
    <location>
        <begin position="1185"/>
        <end position="1195"/>
    </location>
</feature>
<dbReference type="PANTHER" id="PTHR14633">
    <property type="entry name" value="LITTLE ELONGATION COMPLEX SUBUNIT 2"/>
    <property type="match status" value="1"/>
</dbReference>
<dbReference type="InterPro" id="IPR019535">
    <property type="entry name" value="ICE2_C"/>
</dbReference>
<feature type="compositionally biased region" description="Basic and acidic residues" evidence="2">
    <location>
        <begin position="423"/>
        <end position="440"/>
    </location>
</feature>
<keyword evidence="1" id="KW-0479">Metal-binding</keyword>
<organism evidence="4 5">
    <name type="scientific">Ambispora gerdemannii</name>
    <dbReference type="NCBI Taxonomy" id="144530"/>
    <lineage>
        <taxon>Eukaryota</taxon>
        <taxon>Fungi</taxon>
        <taxon>Fungi incertae sedis</taxon>
        <taxon>Mucoromycota</taxon>
        <taxon>Glomeromycotina</taxon>
        <taxon>Glomeromycetes</taxon>
        <taxon>Archaeosporales</taxon>
        <taxon>Ambisporaceae</taxon>
        <taxon>Ambispora</taxon>
    </lineage>
</organism>
<feature type="region of interest" description="Disordered" evidence="2">
    <location>
        <begin position="1169"/>
        <end position="1207"/>
    </location>
</feature>
<feature type="compositionally biased region" description="Acidic residues" evidence="2">
    <location>
        <begin position="391"/>
        <end position="406"/>
    </location>
</feature>
<dbReference type="OrthoDB" id="289162at2759"/>
<dbReference type="GO" id="GO:0008270">
    <property type="term" value="F:zinc ion binding"/>
    <property type="evidence" value="ECO:0007669"/>
    <property type="project" value="UniProtKB-KW"/>
</dbReference>
<feature type="compositionally biased region" description="Low complexity" evidence="2">
    <location>
        <begin position="443"/>
        <end position="457"/>
    </location>
</feature>
<evidence type="ECO:0000256" key="1">
    <source>
        <dbReference type="PROSITE-ProRule" id="PRU00723"/>
    </source>
</evidence>
<sequence length="1243" mass="140779">SARIQALNVRKKSENYSLSSNSEHEIYIREISNNNIEKESMDANLGSTNSSIAQQMPNEEIIENGSQAPPLDDIYEISTTCPSSSYFLKFFENLPPPLSPTLPEVPLRAKNISYDSLTDDSEEIEDLTLDAMDLSCDNANLNLDNDISDESPRSPCSVLSSPINSWSFFTKEAYQKYTIVTLDLLMKENIEALIARKKKLDTQEKHPKKERLLSSPVATQLNIFVDKNEPKSTSFSSLPVAEQSDNLECQKQLKSSSPVAMQPNTLEDRVVPKSPSSPAVVPLDTLKDLKSSSPIAVELDSLEDLNNSELTSPPVAVQMDTLEDLNQSKSISSPTAVQMENSEKRNVEEQQNISSLNEIENNPVVSEKDPNSTGVLIETQQPTQYHRKHDDDDDDLIMDDQSDDEISQNSTRSIANLLPSIRRFPEQEKKINENNSKETGSKSGQLDNLLSSLQSLSEKGTINTSDVKETGSKNFPDQVPKNEQMDSLLPSIQNLPEKGTNDSNQTGSKSDKIDLNVDLIGPLLKLLDERKKKLEHQTDQENNHDNSSSSNSNIPLDILIASSALNTSQDEFALGSSQSSSDSIPYSPLKKEEHKEFLQISLLFSQSPHLLDESQLRRHQHLGELFHKENQLYLQWTYDRSIERLKFLNNDIKNQIENQIYVDRLRVQKQYPRYYRVFSSIGISFSAPMPGDPVLTYRELIYRTGTCYGFFIPEMKLPISVNLDRFYWSDSSAENYERSSLSREWRKSSMPVVSSDPLIPRMVSERDVDVVISSSGLCAIIALSATTDLEFEIPVIVQERQLEDGTLRKTIYIDKPLVKHRLSPREYNQKFYDVAFKSIVSKLPIKIEDIVKKTTGNSSDMQKDESTSSKICNKEKPRDSEVSKITENVKVIASDSEVNKSIGQAKSEDKEVKESNMDNASDNNMQASTTIERSELMEENISSKAISDSQTGNMLNDAQLNSGNLMYTLWSFGDLTLLIRCKAHGFIYHGERQNRKPQIVSMKSKMEYQSDIGLEEITNFERARWWIHSYIRGNSHLMLGRINVINNELIEVEQRPMTKIIPNADWPMAHSKLLQNILKQLHTSLPKGTFILSHKRKDLHLTLPQMDLETVPFVKLQWTGPTEQVAYTFPPLTSYCFTYANKGYCPNPKCRYPHVQIVSGAEVVSSVSKNKKHKILQGERDKQRNKSPRKKKRKISKDDINDDQQEDILRTDFDSEIISSSIVDASSRPGFNSILDNYRQSRG</sequence>
<evidence type="ECO:0000313" key="4">
    <source>
        <dbReference type="EMBL" id="CAG8489282.1"/>
    </source>
</evidence>
<dbReference type="PANTHER" id="PTHR14633:SF3">
    <property type="entry name" value="LITTLE ELONGATION COMPLEX SUBUNIT 2"/>
    <property type="match status" value="1"/>
</dbReference>
<feature type="region of interest" description="Disordered" evidence="2">
    <location>
        <begin position="856"/>
        <end position="879"/>
    </location>
</feature>
<dbReference type="PROSITE" id="PS50103">
    <property type="entry name" value="ZF_C3H1"/>
    <property type="match status" value="1"/>
</dbReference>
<dbReference type="GO" id="GO:0042796">
    <property type="term" value="P:snRNA transcription by RNA polymerase III"/>
    <property type="evidence" value="ECO:0007669"/>
    <property type="project" value="TreeGrafter"/>
</dbReference>
<dbReference type="Proteomes" id="UP000789831">
    <property type="component" value="Unassembled WGS sequence"/>
</dbReference>
<feature type="zinc finger region" description="C3H1-type" evidence="1">
    <location>
        <begin position="1130"/>
        <end position="1157"/>
    </location>
</feature>
<dbReference type="GO" id="GO:0042795">
    <property type="term" value="P:snRNA transcription by RNA polymerase II"/>
    <property type="evidence" value="ECO:0007669"/>
    <property type="project" value="TreeGrafter"/>
</dbReference>
<feature type="region of interest" description="Disordered" evidence="2">
    <location>
        <begin position="533"/>
        <end position="553"/>
    </location>
</feature>
<keyword evidence="1" id="KW-0862">Zinc</keyword>
<feature type="compositionally biased region" description="Polar residues" evidence="2">
    <location>
        <begin position="349"/>
        <end position="364"/>
    </location>
</feature>
<dbReference type="EMBL" id="CAJVPL010000374">
    <property type="protein sequence ID" value="CAG8489282.1"/>
    <property type="molecule type" value="Genomic_DNA"/>
</dbReference>
<comment type="caution">
    <text evidence="4">The sequence shown here is derived from an EMBL/GenBank/DDBJ whole genome shotgun (WGS) entry which is preliminary data.</text>
</comment>
<keyword evidence="1" id="KW-0863">Zinc-finger</keyword>
<feature type="domain" description="C3H1-type" evidence="3">
    <location>
        <begin position="1130"/>
        <end position="1157"/>
    </location>
</feature>
<evidence type="ECO:0000259" key="3">
    <source>
        <dbReference type="PROSITE" id="PS50103"/>
    </source>
</evidence>
<reference evidence="4" key="1">
    <citation type="submission" date="2021-06" db="EMBL/GenBank/DDBJ databases">
        <authorList>
            <person name="Kallberg Y."/>
            <person name="Tangrot J."/>
            <person name="Rosling A."/>
        </authorList>
    </citation>
    <scope>NUCLEOTIDE SEQUENCE</scope>
    <source>
        <strain evidence="4">MT106</strain>
    </source>
</reference>
<proteinExistence type="predicted"/>
<protein>
    <submittedName>
        <fullName evidence="4">11241_t:CDS:1</fullName>
    </submittedName>
</protein>
<keyword evidence="5" id="KW-1185">Reference proteome</keyword>
<evidence type="ECO:0000313" key="5">
    <source>
        <dbReference type="Proteomes" id="UP000789831"/>
    </source>
</evidence>
<dbReference type="InterPro" id="IPR000571">
    <property type="entry name" value="Znf_CCCH"/>
</dbReference>
<dbReference type="AlphaFoldDB" id="A0A9N8WGP1"/>
<dbReference type="GO" id="GO:0045945">
    <property type="term" value="P:positive regulation of transcription by RNA polymerase III"/>
    <property type="evidence" value="ECO:0007669"/>
    <property type="project" value="TreeGrafter"/>
</dbReference>
<feature type="compositionally biased region" description="Polar residues" evidence="2">
    <location>
        <begin position="326"/>
        <end position="340"/>
    </location>
</feature>
<feature type="non-terminal residue" evidence="4">
    <location>
        <position position="1243"/>
    </location>
</feature>
<dbReference type="Pfam" id="PF10505">
    <property type="entry name" value="NARG2_C"/>
    <property type="match status" value="1"/>
</dbReference>
<feature type="compositionally biased region" description="Polar residues" evidence="2">
    <location>
        <begin position="253"/>
        <end position="265"/>
    </location>
</feature>
<feature type="compositionally biased region" description="Basic and acidic residues" evidence="2">
    <location>
        <begin position="861"/>
        <end position="879"/>
    </location>
</feature>
<feature type="region of interest" description="Disordered" evidence="2">
    <location>
        <begin position="326"/>
        <end position="513"/>
    </location>
</feature>
<feature type="compositionally biased region" description="Polar residues" evidence="2">
    <location>
        <begin position="371"/>
        <end position="384"/>
    </location>
</feature>
<dbReference type="GO" id="GO:0008023">
    <property type="term" value="C:transcription elongation factor complex"/>
    <property type="evidence" value="ECO:0007669"/>
    <property type="project" value="InterPro"/>
</dbReference>
<evidence type="ECO:0000256" key="2">
    <source>
        <dbReference type="SAM" id="MobiDB-lite"/>
    </source>
</evidence>
<name>A0A9N8WGP1_9GLOM</name>
<feature type="compositionally biased region" description="Basic and acidic residues" evidence="2">
    <location>
        <begin position="533"/>
        <end position="544"/>
    </location>
</feature>
<feature type="region of interest" description="Disordered" evidence="2">
    <location>
        <begin position="253"/>
        <end position="277"/>
    </location>
</feature>